<dbReference type="Pfam" id="PF06667">
    <property type="entry name" value="PspB"/>
    <property type="match status" value="1"/>
</dbReference>
<sequence length="83" mass="10028">MSFSTFLIAPTIIFVAFVAPLWLILHYRSKKREETGLSEHERQQMEDLLVKLDKMTDRVETLEKILDERHGSWRDKFKEEQYK</sequence>
<accession>A0ABQ0A5Q0</accession>
<dbReference type="NCBIfam" id="TIGR02976">
    <property type="entry name" value="phageshock_pspB"/>
    <property type="match status" value="1"/>
</dbReference>
<organism evidence="3 4">
    <name type="scientific">Sessilibacter corallicola</name>
    <dbReference type="NCBI Taxonomy" id="2904075"/>
    <lineage>
        <taxon>Bacteria</taxon>
        <taxon>Pseudomonadati</taxon>
        <taxon>Pseudomonadota</taxon>
        <taxon>Gammaproteobacteria</taxon>
        <taxon>Cellvibrionales</taxon>
        <taxon>Cellvibrionaceae</taxon>
        <taxon>Sessilibacter</taxon>
    </lineage>
</organism>
<evidence type="ECO:0000256" key="1">
    <source>
        <dbReference type="SAM" id="Coils"/>
    </source>
</evidence>
<reference evidence="3 4" key="1">
    <citation type="submission" date="2024-04" db="EMBL/GenBank/DDBJ databases">
        <title>Draft genome sequence of Sessilibacter corallicola NBRC 116591.</title>
        <authorList>
            <person name="Miyakawa T."/>
            <person name="Kusuya Y."/>
            <person name="Miura T."/>
        </authorList>
    </citation>
    <scope>NUCLEOTIDE SEQUENCE [LARGE SCALE GENOMIC DNA]</scope>
    <source>
        <strain evidence="3 4">KU-00831-HH</strain>
    </source>
</reference>
<protein>
    <submittedName>
        <fullName evidence="3">Envelope stress response membrane protein PspB</fullName>
    </submittedName>
</protein>
<evidence type="ECO:0000256" key="2">
    <source>
        <dbReference type="SAM" id="Phobius"/>
    </source>
</evidence>
<evidence type="ECO:0000313" key="3">
    <source>
        <dbReference type="EMBL" id="GAA6166967.1"/>
    </source>
</evidence>
<keyword evidence="2" id="KW-0812">Transmembrane</keyword>
<dbReference type="EMBL" id="BAABWN010000002">
    <property type="protein sequence ID" value="GAA6166967.1"/>
    <property type="molecule type" value="Genomic_DNA"/>
</dbReference>
<name>A0ABQ0A5Q0_9GAMM</name>
<dbReference type="InterPro" id="IPR009554">
    <property type="entry name" value="Phageshock_PspB"/>
</dbReference>
<feature type="coiled-coil region" evidence="1">
    <location>
        <begin position="38"/>
        <end position="65"/>
    </location>
</feature>
<proteinExistence type="predicted"/>
<keyword evidence="4" id="KW-1185">Reference proteome</keyword>
<keyword evidence="1" id="KW-0175">Coiled coil</keyword>
<gene>
    <name evidence="3" type="primary">pspB</name>
    <name evidence="3" type="ORF">NBRC116591_07770</name>
</gene>
<keyword evidence="2" id="KW-0472">Membrane</keyword>
<dbReference type="RefSeq" id="WP_233087807.1">
    <property type="nucleotide sequence ID" value="NZ_BAABWN010000002.1"/>
</dbReference>
<feature type="transmembrane region" description="Helical" evidence="2">
    <location>
        <begin position="6"/>
        <end position="25"/>
    </location>
</feature>
<dbReference type="Proteomes" id="UP001465153">
    <property type="component" value="Unassembled WGS sequence"/>
</dbReference>
<comment type="caution">
    <text evidence="3">The sequence shown here is derived from an EMBL/GenBank/DDBJ whole genome shotgun (WGS) entry which is preliminary data.</text>
</comment>
<dbReference type="NCBIfam" id="NF006993">
    <property type="entry name" value="PRK09458.1"/>
    <property type="match status" value="1"/>
</dbReference>
<evidence type="ECO:0000313" key="4">
    <source>
        <dbReference type="Proteomes" id="UP001465153"/>
    </source>
</evidence>
<keyword evidence="2" id="KW-1133">Transmembrane helix</keyword>